<evidence type="ECO:0000259" key="11">
    <source>
        <dbReference type="PROSITE" id="PS50262"/>
    </source>
</evidence>
<evidence type="ECO:0000313" key="13">
    <source>
        <dbReference type="Proteomes" id="UP000008549"/>
    </source>
</evidence>
<dbReference type="Proteomes" id="UP000008549">
    <property type="component" value="Unassembled WGS sequence"/>
</dbReference>
<evidence type="ECO:0000313" key="14">
    <source>
        <dbReference type="WormBase" id="CBG14471"/>
    </source>
</evidence>
<evidence type="ECO:0000313" key="12">
    <source>
        <dbReference type="EMBL" id="CAP32983.2"/>
    </source>
</evidence>
<dbReference type="WormBase" id="CBG14471">
    <property type="protein sequence ID" value="CBP03437"/>
    <property type="gene ID" value="WBGene00034953"/>
    <property type="gene designation" value="Cbr-nmur-3"/>
</dbReference>
<protein>
    <submittedName>
        <fullName evidence="12">Protein CBR-NMUR-3</fullName>
    </submittedName>
</protein>
<evidence type="ECO:0000256" key="8">
    <source>
        <dbReference type="RuleBase" id="RU000688"/>
    </source>
</evidence>
<dbReference type="EMBL" id="HE600983">
    <property type="protein sequence ID" value="CAP32983.2"/>
    <property type="molecule type" value="Genomic_DNA"/>
</dbReference>
<dbReference type="HOGENOM" id="CLU_009579_6_5_1"/>
<evidence type="ECO:0000256" key="5">
    <source>
        <dbReference type="ARBA" id="ARBA00023136"/>
    </source>
</evidence>
<keyword evidence="13" id="KW-1185">Reference proteome</keyword>
<dbReference type="GO" id="GO:0007186">
    <property type="term" value="P:G protein-coupled receptor signaling pathway"/>
    <property type="evidence" value="ECO:0000318"/>
    <property type="project" value="GO_Central"/>
</dbReference>
<dbReference type="Gene3D" id="1.20.1070.10">
    <property type="entry name" value="Rhodopsin 7-helix transmembrane proteins"/>
    <property type="match status" value="1"/>
</dbReference>
<dbReference type="PROSITE" id="PS50262">
    <property type="entry name" value="G_PROTEIN_RECEP_F1_2"/>
    <property type="match status" value="1"/>
</dbReference>
<dbReference type="GO" id="GO:0071482">
    <property type="term" value="P:cellular response to light stimulus"/>
    <property type="evidence" value="ECO:0000318"/>
    <property type="project" value="GO_Central"/>
</dbReference>
<dbReference type="GO" id="GO:0008020">
    <property type="term" value="F:G protein-coupled photoreceptor activity"/>
    <property type="evidence" value="ECO:0000318"/>
    <property type="project" value="GO_Central"/>
</dbReference>
<feature type="transmembrane region" description="Helical" evidence="10">
    <location>
        <begin position="294"/>
        <end position="312"/>
    </location>
</feature>
<evidence type="ECO:0000256" key="1">
    <source>
        <dbReference type="ARBA" id="ARBA00004141"/>
    </source>
</evidence>
<keyword evidence="6 8" id="KW-0675">Receptor</keyword>
<feature type="transmembrane region" description="Helical" evidence="10">
    <location>
        <begin position="105"/>
        <end position="128"/>
    </location>
</feature>
<dbReference type="InterPro" id="IPR000276">
    <property type="entry name" value="GPCR_Rhodpsn"/>
</dbReference>
<dbReference type="PANTHER" id="PTHR24243:SF224">
    <property type="entry name" value="G-PROTEIN COUPLED RECEPTOR 19-RELATED"/>
    <property type="match status" value="1"/>
</dbReference>
<dbReference type="PROSITE" id="PS00237">
    <property type="entry name" value="G_PROTEIN_RECEP_F1_1"/>
    <property type="match status" value="1"/>
</dbReference>
<feature type="transmembrane region" description="Helical" evidence="10">
    <location>
        <begin position="239"/>
        <end position="258"/>
    </location>
</feature>
<comment type="similarity">
    <text evidence="8">Belongs to the G-protein coupled receptor 1 family.</text>
</comment>
<dbReference type="GO" id="GO:0007602">
    <property type="term" value="P:phototransduction"/>
    <property type="evidence" value="ECO:0000318"/>
    <property type="project" value="GO_Central"/>
</dbReference>
<keyword evidence="2 8" id="KW-0812">Transmembrane</keyword>
<keyword evidence="4 8" id="KW-0297">G-protein coupled receptor</keyword>
<evidence type="ECO:0000256" key="10">
    <source>
        <dbReference type="SAM" id="Phobius"/>
    </source>
</evidence>
<dbReference type="GO" id="GO:0005886">
    <property type="term" value="C:plasma membrane"/>
    <property type="evidence" value="ECO:0000318"/>
    <property type="project" value="GO_Central"/>
</dbReference>
<name>A8XK07_CAEBR</name>
<sequence length="471" mass="54209">MSYSFNDYLKEFNSCIYPYNVSTFIEAMTNDHNYQAELVLDRIRKLFFNGSNSSIRTSDLQQFCYHADVQMLAQLTLRGALDHPGYQRNRSVSQYSSDPTYLKPILTGIFLFVGLVGLIGNLLTVIVISKTKALHSHTNYFLANLATSDFCLIIVGVTFDLVNIWNDGQPPELFGYCSFTSKKYFQCTFSYKLFPGTLISLFTFASILTIVLLTAERFTAICYPFSHRTIFDEKRVKRFILLIWFVALLPSIFIGSMFKRVWPDFCGFNREMNYVGRCDLLTSPDSLFRYPFESAMAITFVLPLFFIIYCYFRILVTLNEMSNSTVVHTPVGNARSESGNAFPFPPNSNNNNSSSQSYPLTIHTKSSQPPKSQQAQKMVIKMLVTVTGVFFVCYLPYHAQRFIVKYKRDDCSRSDFCRLLYPIAGILQYISASLNPIFYNLMSVRFRNGFKKLIKDVWTHRARSYINLARL</sequence>
<dbReference type="InterPro" id="IPR017452">
    <property type="entry name" value="GPCR_Rhodpsn_7TM"/>
</dbReference>
<dbReference type="SMART" id="SM01381">
    <property type="entry name" value="7TM_GPCR_Srsx"/>
    <property type="match status" value="1"/>
</dbReference>
<evidence type="ECO:0000256" key="7">
    <source>
        <dbReference type="ARBA" id="ARBA00023224"/>
    </source>
</evidence>
<reference evidence="12 13" key="1">
    <citation type="journal article" date="2003" name="PLoS Biol.">
        <title>The genome sequence of Caenorhabditis briggsae: a platform for comparative genomics.</title>
        <authorList>
            <person name="Stein L.D."/>
            <person name="Bao Z."/>
            <person name="Blasiar D."/>
            <person name="Blumenthal T."/>
            <person name="Brent M.R."/>
            <person name="Chen N."/>
            <person name="Chinwalla A."/>
            <person name="Clarke L."/>
            <person name="Clee C."/>
            <person name="Coghlan A."/>
            <person name="Coulson A."/>
            <person name="D'Eustachio P."/>
            <person name="Fitch D.H."/>
            <person name="Fulton L.A."/>
            <person name="Fulton R.E."/>
            <person name="Griffiths-Jones S."/>
            <person name="Harris T.W."/>
            <person name="Hillier L.W."/>
            <person name="Kamath R."/>
            <person name="Kuwabara P.E."/>
            <person name="Mardis E.R."/>
            <person name="Marra M.A."/>
            <person name="Miner T.L."/>
            <person name="Minx P."/>
            <person name="Mullikin J.C."/>
            <person name="Plumb R.W."/>
            <person name="Rogers J."/>
            <person name="Schein J.E."/>
            <person name="Sohrmann M."/>
            <person name="Spieth J."/>
            <person name="Stajich J.E."/>
            <person name="Wei C."/>
            <person name="Willey D."/>
            <person name="Wilson R.K."/>
            <person name="Durbin R."/>
            <person name="Waterston R.H."/>
        </authorList>
    </citation>
    <scope>NUCLEOTIDE SEQUENCE [LARGE SCALE GENOMIC DNA]</scope>
    <source>
        <strain evidence="12 13">AF16</strain>
    </source>
</reference>
<evidence type="ECO:0000256" key="4">
    <source>
        <dbReference type="ARBA" id="ARBA00023040"/>
    </source>
</evidence>
<accession>A8XK07</accession>
<dbReference type="OMA" id="FFIIYCY"/>
<feature type="transmembrane region" description="Helical" evidence="10">
    <location>
        <begin position="419"/>
        <end position="442"/>
    </location>
</feature>
<feature type="domain" description="G-protein coupled receptors family 1 profile" evidence="11">
    <location>
        <begin position="120"/>
        <end position="439"/>
    </location>
</feature>
<feature type="transmembrane region" description="Helical" evidence="10">
    <location>
        <begin position="198"/>
        <end position="218"/>
    </location>
</feature>
<proteinExistence type="inferred from homology"/>
<gene>
    <name evidence="14" type="primary">nmur-3</name>
    <name evidence="12" type="synonym">Cbr-nmur-3</name>
    <name evidence="14" type="ORF">CBG14471</name>
    <name evidence="12" type="ORF">CBG_14471</name>
</gene>
<evidence type="ECO:0000256" key="3">
    <source>
        <dbReference type="ARBA" id="ARBA00022989"/>
    </source>
</evidence>
<feature type="transmembrane region" description="Helical" evidence="10">
    <location>
        <begin position="140"/>
        <end position="165"/>
    </location>
</feature>
<feature type="region of interest" description="Disordered" evidence="9">
    <location>
        <begin position="342"/>
        <end position="369"/>
    </location>
</feature>
<organism evidence="12 13">
    <name type="scientific">Caenorhabditis briggsae</name>
    <dbReference type="NCBI Taxonomy" id="6238"/>
    <lineage>
        <taxon>Eukaryota</taxon>
        <taxon>Metazoa</taxon>
        <taxon>Ecdysozoa</taxon>
        <taxon>Nematoda</taxon>
        <taxon>Chromadorea</taxon>
        <taxon>Rhabditida</taxon>
        <taxon>Rhabditina</taxon>
        <taxon>Rhabditomorpha</taxon>
        <taxon>Rhabditoidea</taxon>
        <taxon>Rhabditidae</taxon>
        <taxon>Peloderinae</taxon>
        <taxon>Caenorhabditis</taxon>
    </lineage>
</organism>
<evidence type="ECO:0000256" key="9">
    <source>
        <dbReference type="SAM" id="MobiDB-lite"/>
    </source>
</evidence>
<reference evidence="12 13" key="2">
    <citation type="journal article" date="2011" name="PLoS Genet.">
        <title>Caenorhabditis briggsae recombinant inbred line genotypes reveal inter-strain incompatibility and the evolution of recombination.</title>
        <authorList>
            <person name="Ross J.A."/>
            <person name="Koboldt D.C."/>
            <person name="Staisch J.E."/>
            <person name="Chamberlin H.M."/>
            <person name="Gupta B.P."/>
            <person name="Miller R.D."/>
            <person name="Baird S.E."/>
            <person name="Haag E.S."/>
        </authorList>
    </citation>
    <scope>NUCLEOTIDE SEQUENCE [LARGE SCALE GENOMIC DNA]</scope>
    <source>
        <strain evidence="12 13">AF16</strain>
    </source>
</reference>
<dbReference type="InParanoid" id="A8XK07"/>
<keyword evidence="5 10" id="KW-0472">Membrane</keyword>
<dbReference type="PANTHER" id="PTHR24243">
    <property type="entry name" value="G-PROTEIN COUPLED RECEPTOR"/>
    <property type="match status" value="1"/>
</dbReference>
<dbReference type="SUPFAM" id="SSF81321">
    <property type="entry name" value="Family A G protein-coupled receptor-like"/>
    <property type="match status" value="1"/>
</dbReference>
<evidence type="ECO:0000256" key="6">
    <source>
        <dbReference type="ARBA" id="ARBA00023170"/>
    </source>
</evidence>
<dbReference type="STRING" id="6238.A8XK07"/>
<comment type="subcellular location">
    <subcellularLocation>
        <location evidence="1">Membrane</location>
        <topology evidence="1">Multi-pass membrane protein</topology>
    </subcellularLocation>
</comment>
<feature type="transmembrane region" description="Helical" evidence="10">
    <location>
        <begin position="378"/>
        <end position="399"/>
    </location>
</feature>
<dbReference type="AlphaFoldDB" id="A8XK07"/>
<dbReference type="Pfam" id="PF00001">
    <property type="entry name" value="7tm_1"/>
    <property type="match status" value="1"/>
</dbReference>
<keyword evidence="7 8" id="KW-0807">Transducer</keyword>
<evidence type="ECO:0000256" key="2">
    <source>
        <dbReference type="ARBA" id="ARBA00022692"/>
    </source>
</evidence>
<keyword evidence="3 10" id="KW-1133">Transmembrane helix</keyword>
<dbReference type="PRINTS" id="PR00237">
    <property type="entry name" value="GPCRRHODOPSN"/>
</dbReference>
<dbReference type="FunFam" id="1.20.1070.10:FF:000611">
    <property type="entry name" value="NMUR (NeuroMedin U Receptor) homolog"/>
    <property type="match status" value="1"/>
</dbReference>
<feature type="compositionally biased region" description="Low complexity" evidence="9">
    <location>
        <begin position="347"/>
        <end position="357"/>
    </location>
</feature>
<dbReference type="eggNOG" id="KOG3656">
    <property type="taxonomic scope" value="Eukaryota"/>
</dbReference>